<evidence type="ECO:0000313" key="3">
    <source>
        <dbReference type="Proteomes" id="UP000636479"/>
    </source>
</evidence>
<feature type="compositionally biased region" description="Acidic residues" evidence="1">
    <location>
        <begin position="78"/>
        <end position="95"/>
    </location>
</feature>
<proteinExistence type="predicted"/>
<evidence type="ECO:0000256" key="1">
    <source>
        <dbReference type="SAM" id="MobiDB-lite"/>
    </source>
</evidence>
<dbReference type="RefSeq" id="XP_037213334.1">
    <property type="nucleotide sequence ID" value="XM_037370333.1"/>
</dbReference>
<dbReference type="GeneID" id="59352849"/>
<reference evidence="2" key="1">
    <citation type="submission" date="2020-05" db="EMBL/GenBank/DDBJ databases">
        <title>Mycena genomes resolve the evolution of fungal bioluminescence.</title>
        <authorList>
            <person name="Tsai I.J."/>
        </authorList>
    </citation>
    <scope>NUCLEOTIDE SEQUENCE</scope>
    <source>
        <strain evidence="2">171206Taipei</strain>
    </source>
</reference>
<evidence type="ECO:0000313" key="2">
    <source>
        <dbReference type="EMBL" id="KAF7289303.1"/>
    </source>
</evidence>
<keyword evidence="3" id="KW-1185">Reference proteome</keyword>
<organism evidence="2 3">
    <name type="scientific">Mycena indigotica</name>
    <dbReference type="NCBI Taxonomy" id="2126181"/>
    <lineage>
        <taxon>Eukaryota</taxon>
        <taxon>Fungi</taxon>
        <taxon>Dikarya</taxon>
        <taxon>Basidiomycota</taxon>
        <taxon>Agaricomycotina</taxon>
        <taxon>Agaricomycetes</taxon>
        <taxon>Agaricomycetidae</taxon>
        <taxon>Agaricales</taxon>
        <taxon>Marasmiineae</taxon>
        <taxon>Mycenaceae</taxon>
        <taxon>Mycena</taxon>
    </lineage>
</organism>
<dbReference type="Proteomes" id="UP000636479">
    <property type="component" value="Unassembled WGS sequence"/>
</dbReference>
<dbReference type="OrthoDB" id="3055957at2759"/>
<accession>A0A8H6RYK2</accession>
<name>A0A8H6RYK2_9AGAR</name>
<sequence length="282" mass="30655">MNSTMRIQLQGIHASQKSKGLYKLKGHKSPLQVHLGAPLQVLLDNDDSDADTPSPLTLCFDIPHSTASSPLRATTEWSDSDSDSDSESTPAEDESQTISVPAESPFYTPHAPPSFQTSFNIPPPLPESQFISIPAESPFYTPCAPPTFKETFDDLPPVHSVPFSKPIAALFQSQLDQFLPIDVRKALFLVDEQFLGDMEDDVVSAPLDAFANVCLRHLPQPIDLEETTRVDDSLPHYHLVGGSEVVGGLAPELRCLFSKPSAVSGRPLLADAKTMSCVTSFL</sequence>
<gene>
    <name evidence="2" type="ORF">MIND_01392000</name>
</gene>
<dbReference type="AlphaFoldDB" id="A0A8H6RYK2"/>
<dbReference type="EMBL" id="JACAZF010000017">
    <property type="protein sequence ID" value="KAF7289303.1"/>
    <property type="molecule type" value="Genomic_DNA"/>
</dbReference>
<protein>
    <submittedName>
        <fullName evidence="2">Uncharacterized protein</fullName>
    </submittedName>
</protein>
<feature type="region of interest" description="Disordered" evidence="1">
    <location>
        <begin position="70"/>
        <end position="119"/>
    </location>
</feature>
<comment type="caution">
    <text evidence="2">The sequence shown here is derived from an EMBL/GenBank/DDBJ whole genome shotgun (WGS) entry which is preliminary data.</text>
</comment>